<name>A0A0B2JAG6_9FIRM</name>
<reference evidence="3 4" key="1">
    <citation type="journal article" date="2013" name="PLoS ONE">
        <title>Identification and characterization of three novel lipases belonging to families II and V from Anaerovibrio lipolyticus 5ST.</title>
        <authorList>
            <person name="Prive F."/>
            <person name="Kaderbhai N.N."/>
            <person name="Girdwood S."/>
            <person name="Worgan H.J."/>
            <person name="Pinloche E."/>
            <person name="Scollan N.D."/>
            <person name="Huws S.A."/>
            <person name="Newbold C.J."/>
        </authorList>
    </citation>
    <scope>NUCLEOTIDE SEQUENCE [LARGE SCALE GENOMIC DNA]</scope>
    <source>
        <strain evidence="3 4">5S</strain>
    </source>
</reference>
<organism evidence="3 4">
    <name type="scientific">Anaerovibrio lipolyticus</name>
    <dbReference type="NCBI Taxonomy" id="82374"/>
    <lineage>
        <taxon>Bacteria</taxon>
        <taxon>Bacillati</taxon>
        <taxon>Bacillota</taxon>
        <taxon>Negativicutes</taxon>
        <taxon>Selenomonadales</taxon>
        <taxon>Selenomonadaceae</taxon>
        <taxon>Anaerovibrio</taxon>
    </lineage>
</organism>
<dbReference type="Pfam" id="PF20016">
    <property type="entry name" value="ThsA_Macro"/>
    <property type="match status" value="1"/>
</dbReference>
<keyword evidence="1" id="KW-1133">Transmembrane helix</keyword>
<comment type="caution">
    <text evidence="3">The sequence shown here is derived from an EMBL/GenBank/DDBJ whole genome shotgun (WGS) entry which is preliminary data.</text>
</comment>
<evidence type="ECO:0000256" key="1">
    <source>
        <dbReference type="SAM" id="Phobius"/>
    </source>
</evidence>
<dbReference type="InterPro" id="IPR045535">
    <property type="entry name" value="ThsA_Macro"/>
</dbReference>
<accession>A0A0B2JAG6</accession>
<keyword evidence="4" id="KW-1185">Reference proteome</keyword>
<evidence type="ECO:0000313" key="3">
    <source>
        <dbReference type="EMBL" id="KHM45450.1"/>
    </source>
</evidence>
<keyword evidence="1" id="KW-0472">Membrane</keyword>
<keyword evidence="1" id="KW-0812">Transmembrane</keyword>
<sequence length="281" mass="31764">MQDIIFGEVLIMKFTFINSYTQDKFFKGLSLVSSILTIILLFGTPDILQECTVFCKYFVIFLLFAMPVVYSLTSWHCRKRFSIPVVGEKYINVLSGDLFNQKGIIVIPVNSAFDTIVDNRIIAESTVHGSFINKFFKNNTHRLDLEIKQQLANCGITPVKQNKAGNCEKYPLGTIVEIPCGEVKAVLVAITDFDDDNHIIDNPEGYFQALFRLFQYICKCSQALPVYMPLIGLGISKVAMSSEDSIRNVVQVVRSLHMNLPVEISIVVLPKEFPKVNKDFE</sequence>
<dbReference type="EMBL" id="JSCE01000263">
    <property type="protein sequence ID" value="KHM45450.1"/>
    <property type="molecule type" value="Genomic_DNA"/>
</dbReference>
<protein>
    <recommendedName>
        <fullName evidence="2">Thoeris protein ThsA Macro domain-containing protein</fullName>
    </recommendedName>
</protein>
<proteinExistence type="predicted"/>
<gene>
    <name evidence="3" type="ORF">NZ47_13930</name>
</gene>
<feature type="transmembrane region" description="Helical" evidence="1">
    <location>
        <begin position="54"/>
        <end position="72"/>
    </location>
</feature>
<dbReference type="Proteomes" id="UP000030993">
    <property type="component" value="Unassembled WGS sequence"/>
</dbReference>
<feature type="domain" description="Thoeris protein ThsA Macro" evidence="2">
    <location>
        <begin position="91"/>
        <end position="268"/>
    </location>
</feature>
<dbReference type="AlphaFoldDB" id="A0A0B2JAG6"/>
<feature type="transmembrane region" description="Helical" evidence="1">
    <location>
        <begin position="25"/>
        <end position="42"/>
    </location>
</feature>
<evidence type="ECO:0000259" key="2">
    <source>
        <dbReference type="Pfam" id="PF20016"/>
    </source>
</evidence>
<evidence type="ECO:0000313" key="4">
    <source>
        <dbReference type="Proteomes" id="UP000030993"/>
    </source>
</evidence>
<dbReference type="STRING" id="82374.NZ47_13930"/>